<dbReference type="InterPro" id="IPR023155">
    <property type="entry name" value="Cyt_c-552/4"/>
</dbReference>
<evidence type="ECO:0000259" key="4">
    <source>
        <dbReference type="Pfam" id="PF22113"/>
    </source>
</evidence>
<dbReference type="STRING" id="1392998.ANME2D_00121"/>
<keyword evidence="6" id="KW-1185">Reference proteome</keyword>
<evidence type="ECO:0000313" key="6">
    <source>
        <dbReference type="Proteomes" id="UP000218615"/>
    </source>
</evidence>
<dbReference type="InterPro" id="IPR036280">
    <property type="entry name" value="Multihaem_cyt_sf"/>
</dbReference>
<evidence type="ECO:0000313" key="5">
    <source>
        <dbReference type="EMBL" id="SNQ62345.1"/>
    </source>
</evidence>
<dbReference type="Proteomes" id="UP000218615">
    <property type="component" value="Unassembled WGS sequence"/>
</dbReference>
<dbReference type="InterPro" id="IPR054337">
    <property type="entry name" value="Mtrc-MtrF-like_dom_II/IV"/>
</dbReference>
<dbReference type="RefSeq" id="WP_096206925.1">
    <property type="nucleotide sequence ID" value="NZ_FZMP01000218.1"/>
</dbReference>
<evidence type="ECO:0000256" key="2">
    <source>
        <dbReference type="SAM" id="Phobius"/>
    </source>
</evidence>
<dbReference type="SUPFAM" id="SSF48695">
    <property type="entry name" value="Multiheme cytochromes"/>
    <property type="match status" value="1"/>
</dbReference>
<dbReference type="AlphaFoldDB" id="A0A284VST3"/>
<dbReference type="OrthoDB" id="145003at2157"/>
<accession>A0A284VST3</accession>
<dbReference type="Pfam" id="PF13435">
    <property type="entry name" value="Cytochrome_C554"/>
    <property type="match status" value="1"/>
</dbReference>
<keyword evidence="2" id="KW-0812">Transmembrane</keyword>
<feature type="domain" description="Outer membrane cytochrome MtrC/MtrF-like" evidence="4">
    <location>
        <begin position="279"/>
        <end position="373"/>
    </location>
</feature>
<feature type="domain" description="Cytochrome c-552/4" evidence="3">
    <location>
        <begin position="148"/>
        <end position="190"/>
    </location>
</feature>
<evidence type="ECO:0000259" key="3">
    <source>
        <dbReference type="Pfam" id="PF13435"/>
    </source>
</evidence>
<proteinExistence type="predicted"/>
<name>A0A284VST3_9EURY</name>
<keyword evidence="2" id="KW-0472">Membrane</keyword>
<gene>
    <name evidence="5" type="ORF">MNV_70017</name>
</gene>
<dbReference type="InterPro" id="IPR051829">
    <property type="entry name" value="Multiheme_Cytochr_ET"/>
</dbReference>
<dbReference type="PANTHER" id="PTHR35038">
    <property type="entry name" value="DISSIMILATORY SULFITE REDUCTASE SIRA"/>
    <property type="match status" value="1"/>
</dbReference>
<dbReference type="EMBL" id="FZMP01000218">
    <property type="protein sequence ID" value="SNQ62345.1"/>
    <property type="molecule type" value="Genomic_DNA"/>
</dbReference>
<organism evidence="5 6">
    <name type="scientific">Candidatus Methanoperedens nitratireducens</name>
    <dbReference type="NCBI Taxonomy" id="1392998"/>
    <lineage>
        <taxon>Archaea</taxon>
        <taxon>Methanobacteriati</taxon>
        <taxon>Methanobacteriota</taxon>
        <taxon>Stenosarchaea group</taxon>
        <taxon>Methanomicrobia</taxon>
        <taxon>Methanosarcinales</taxon>
        <taxon>ANME-2 cluster</taxon>
        <taxon>Candidatus Methanoperedentaceae</taxon>
        <taxon>Candidatus Methanoperedens</taxon>
    </lineage>
</organism>
<protein>
    <submittedName>
        <fullName evidence="5">Uncharacterized protein</fullName>
    </submittedName>
</protein>
<feature type="transmembrane region" description="Helical" evidence="2">
    <location>
        <begin position="403"/>
        <end position="420"/>
    </location>
</feature>
<keyword evidence="1" id="KW-0732">Signal</keyword>
<reference evidence="6" key="1">
    <citation type="submission" date="2017-06" db="EMBL/GenBank/DDBJ databases">
        <authorList>
            <person name="Cremers G."/>
        </authorList>
    </citation>
    <scope>NUCLEOTIDE SEQUENCE [LARGE SCALE GENOMIC DNA]</scope>
</reference>
<dbReference type="PANTHER" id="PTHR35038:SF8">
    <property type="entry name" value="C-TYPE POLYHEME CYTOCHROME OMCC"/>
    <property type="match status" value="1"/>
</dbReference>
<dbReference type="Gene3D" id="1.10.1130.10">
    <property type="entry name" value="Flavocytochrome C3, Chain A"/>
    <property type="match status" value="3"/>
</dbReference>
<dbReference type="Pfam" id="PF22113">
    <property type="entry name" value="Mtrc-MtrF_II-IV_dom"/>
    <property type="match status" value="1"/>
</dbReference>
<evidence type="ECO:0000256" key="1">
    <source>
        <dbReference type="ARBA" id="ARBA00022729"/>
    </source>
</evidence>
<keyword evidence="2" id="KW-1133">Transmembrane helix</keyword>
<sequence>MKNVKKVCFLLVFAMLFSVAAQQAYAKDYVIGEHKVPVTKPDPASTYVGSEKCKMCHPDKYDGWKTSGHPYKLNTPAQAQAFNSPAIPVPDGYTYNDIYLVIGGWGWKSRYLDNNGYIITKTGANKNINGSNQYNLATKTWVNYSPGKTLKFDCGNCHTTGYSLTGSQDNKPGIVGTWEEKSIGCEACHGPGSVHVSKGGGKGVGILKNDSAALCGNCHTRGADNTKIMSKDGFVEHHEQYPEFLNSPHNALGCVSCHDPHKGVRAGQTNPTPGAGIKTQCSTCHAKQNTDFTGSTMQKAGVKCIDCHMPQVGKSATGDAAKFKGDVREHQFKINTDPAAKFFDDTGKFANGYVTLEWSCLNCHNDKDKAWAGQYAKGIHKYVKGQEPVAATATPAPTKESPAFEAFFAVGALLIVMTLVRRR</sequence>